<organism evidence="7 8">
    <name type="scientific">Bacteroides fragilis</name>
    <dbReference type="NCBI Taxonomy" id="817"/>
    <lineage>
        <taxon>Bacteria</taxon>
        <taxon>Pseudomonadati</taxon>
        <taxon>Bacteroidota</taxon>
        <taxon>Bacteroidia</taxon>
        <taxon>Bacteroidales</taxon>
        <taxon>Bacteroidaceae</taxon>
        <taxon>Bacteroides</taxon>
    </lineage>
</organism>
<comment type="similarity">
    <text evidence="2">Belongs to the SusD family.</text>
</comment>
<comment type="caution">
    <text evidence="7">The sequence shown here is derived from an EMBL/GenBank/DDBJ whole genome shotgun (WGS) entry which is preliminary data.</text>
</comment>
<keyword evidence="4" id="KW-0472">Membrane</keyword>
<dbReference type="RefSeq" id="WP_269098506.1">
    <property type="nucleotide sequence ID" value="NZ_JAPUAC010000015.1"/>
</dbReference>
<evidence type="ECO:0000256" key="3">
    <source>
        <dbReference type="ARBA" id="ARBA00022729"/>
    </source>
</evidence>
<evidence type="ECO:0000313" key="8">
    <source>
        <dbReference type="Proteomes" id="UP001075704"/>
    </source>
</evidence>
<name>A0ABD4VWV3_BACFG</name>
<dbReference type="InterPro" id="IPR011990">
    <property type="entry name" value="TPR-like_helical_dom_sf"/>
</dbReference>
<accession>A0ABD4VWV3</accession>
<feature type="domain" description="RagB/SusD" evidence="6">
    <location>
        <begin position="254"/>
        <end position="610"/>
    </location>
</feature>
<dbReference type="InterPro" id="IPR012944">
    <property type="entry name" value="SusD_RagB_dom"/>
</dbReference>
<keyword evidence="3" id="KW-0732">Signal</keyword>
<dbReference type="PROSITE" id="PS51257">
    <property type="entry name" value="PROKAR_LIPOPROTEIN"/>
    <property type="match status" value="1"/>
</dbReference>
<evidence type="ECO:0000256" key="5">
    <source>
        <dbReference type="ARBA" id="ARBA00023237"/>
    </source>
</evidence>
<evidence type="ECO:0000259" key="6">
    <source>
        <dbReference type="Pfam" id="PF07980"/>
    </source>
</evidence>
<reference evidence="7" key="1">
    <citation type="submission" date="2022-12" db="EMBL/GenBank/DDBJ databases">
        <title>Development of a Multilocus Sequence Typing Scheme for Bacteroides fragilis Based on Whole Genome Sequencing Data and Clinical Application.</title>
        <authorList>
            <person name="Nielsen F.D."/>
            <person name="Justesen U.S."/>
        </authorList>
    </citation>
    <scope>NUCLEOTIDE SEQUENCE</scope>
    <source>
        <strain evidence="7">BF_BC_ODE_DK_2015_2</strain>
    </source>
</reference>
<evidence type="ECO:0000256" key="1">
    <source>
        <dbReference type="ARBA" id="ARBA00004442"/>
    </source>
</evidence>
<evidence type="ECO:0000256" key="4">
    <source>
        <dbReference type="ARBA" id="ARBA00023136"/>
    </source>
</evidence>
<dbReference type="SUPFAM" id="SSF48452">
    <property type="entry name" value="TPR-like"/>
    <property type="match status" value="1"/>
</dbReference>
<evidence type="ECO:0000313" key="7">
    <source>
        <dbReference type="EMBL" id="MCZ2655832.1"/>
    </source>
</evidence>
<dbReference type="AlphaFoldDB" id="A0ABD4VWV3"/>
<keyword evidence="5" id="KW-0998">Cell outer membrane</keyword>
<protein>
    <submittedName>
        <fullName evidence="7">RagB/SusD family nutrient uptake outer membrane protein</fullName>
    </submittedName>
</protein>
<dbReference type="Proteomes" id="UP001075704">
    <property type="component" value="Unassembled WGS sequence"/>
</dbReference>
<proteinExistence type="inferred from homology"/>
<dbReference type="EMBL" id="JAPUAC010000015">
    <property type="protein sequence ID" value="MCZ2655832.1"/>
    <property type="molecule type" value="Genomic_DNA"/>
</dbReference>
<dbReference type="Gene3D" id="1.25.40.390">
    <property type="match status" value="1"/>
</dbReference>
<sequence>MRIIKQIIPAAMCGMLALQSCDDFLNTEPSAIYSEDMVWANRSTADAFVLQTYNNVMPKFHDFKTEELFTMNSVLVYQGCPAEVKEQRDRSWDFGFGDFGTIRRCNMIIEKASASTTLGENDKKELIAEGKMLRAMAYYYQAKHTGRVIWVDRVLTENDEFNLPLTKDAAESYGYILKDLNDAIAGLPNTSKKGRINKNAALALKSEVCLTAAAYTGNKALFQEAVDAVDAISGYQLDSKYQTMFNQDGAYSSPEIILAQYYSKDNTNCDGTLMQEMIPNQNNDDVKQYEGSPTFKTDFIFEAWMAHAPSQDMVDDYLVIDQLTNQAVRWNESTQFKNSAKTVPLSAVTDMALDPKELNENYSCAYESTDGTWLNELMYENRDKRFYASIVYDSCEFYNETVTMCKQGNLYRSARGSFGNKHMPLTNYIWRKGIYDVSPRIFVGVPTDYHYVIFRYGRALLNKAEALLCMAKDEPSKLAEAVATLNQTRTAHGGLPASTASTLADAWNDYKIERHVDLALEGDYFWSLLRWGKYGYEANHGKAPNEVIDELNRPATFIEITKDRQRMFTGVVGFTNDQREFRVRRYLFPIPQGQINANSALSDSDQNPGW</sequence>
<dbReference type="GO" id="GO:0009279">
    <property type="term" value="C:cell outer membrane"/>
    <property type="evidence" value="ECO:0007669"/>
    <property type="project" value="UniProtKB-SubCell"/>
</dbReference>
<evidence type="ECO:0000256" key="2">
    <source>
        <dbReference type="ARBA" id="ARBA00006275"/>
    </source>
</evidence>
<gene>
    <name evidence="7" type="ORF">O1422_16845</name>
</gene>
<comment type="subcellular location">
    <subcellularLocation>
        <location evidence="1">Cell outer membrane</location>
    </subcellularLocation>
</comment>
<dbReference type="Pfam" id="PF07980">
    <property type="entry name" value="SusD_RagB"/>
    <property type="match status" value="1"/>
</dbReference>